<organism evidence="2">
    <name type="scientific">Oryza glumipatula</name>
    <dbReference type="NCBI Taxonomy" id="40148"/>
    <lineage>
        <taxon>Eukaryota</taxon>
        <taxon>Viridiplantae</taxon>
        <taxon>Streptophyta</taxon>
        <taxon>Embryophyta</taxon>
        <taxon>Tracheophyta</taxon>
        <taxon>Spermatophyta</taxon>
        <taxon>Magnoliopsida</taxon>
        <taxon>Liliopsida</taxon>
        <taxon>Poales</taxon>
        <taxon>Poaceae</taxon>
        <taxon>BOP clade</taxon>
        <taxon>Oryzoideae</taxon>
        <taxon>Oryzeae</taxon>
        <taxon>Oryzinae</taxon>
        <taxon>Oryza</taxon>
    </lineage>
</organism>
<protein>
    <submittedName>
        <fullName evidence="2">Uncharacterized protein</fullName>
    </submittedName>
</protein>
<dbReference type="HOGENOM" id="CLU_1368094_0_0_1"/>
<name>A0A0E0AI85_9ORYZ</name>
<keyword evidence="3" id="KW-1185">Reference proteome</keyword>
<reference evidence="2" key="2">
    <citation type="submission" date="2018-05" db="EMBL/GenBank/DDBJ databases">
        <title>OgluRS3 (Oryza glumaepatula Reference Sequence Version 3).</title>
        <authorList>
            <person name="Zhang J."/>
            <person name="Kudrna D."/>
            <person name="Lee S."/>
            <person name="Talag J."/>
            <person name="Welchert J."/>
            <person name="Wing R.A."/>
        </authorList>
    </citation>
    <scope>NUCLEOTIDE SEQUENCE [LARGE SCALE GENOMIC DNA]</scope>
</reference>
<proteinExistence type="predicted"/>
<evidence type="ECO:0000313" key="3">
    <source>
        <dbReference type="Proteomes" id="UP000026961"/>
    </source>
</evidence>
<evidence type="ECO:0000313" key="2">
    <source>
        <dbReference type="EnsemblPlants" id="OGLUM07G09600.1"/>
    </source>
</evidence>
<feature type="region of interest" description="Disordered" evidence="1">
    <location>
        <begin position="133"/>
        <end position="167"/>
    </location>
</feature>
<accession>A0A0E0AI85</accession>
<dbReference type="EnsemblPlants" id="OGLUM07G09600.1">
    <property type="protein sequence ID" value="OGLUM07G09600.1"/>
    <property type="gene ID" value="OGLUM07G09600"/>
</dbReference>
<dbReference type="Gramene" id="OGLUM07G09600.1">
    <property type="protein sequence ID" value="OGLUM07G09600.1"/>
    <property type="gene ID" value="OGLUM07G09600"/>
</dbReference>
<dbReference type="AlphaFoldDB" id="A0A0E0AI85"/>
<reference evidence="2" key="1">
    <citation type="submission" date="2015-04" db="UniProtKB">
        <authorList>
            <consortium name="EnsemblPlants"/>
        </authorList>
    </citation>
    <scope>IDENTIFICATION</scope>
</reference>
<evidence type="ECO:0000256" key="1">
    <source>
        <dbReference type="SAM" id="MobiDB-lite"/>
    </source>
</evidence>
<sequence>MGEKERELEELGLCGEKEGTSSSFYRRREAVDRRETGDGMVCFDLNAEKQRRVASSDWPTMAVLLVGDAWRRRIGAGEHLDNAGDEALVCRQEWYRVASKVEVTSKCVVHGSGAMATGSACRSEVELVIDARTVGTPGGRRSSRGGSHQARRRVPVTEPPRKVPTKMTKARLRTCESWSACASTLREKTKLKGIRCSVWH</sequence>
<dbReference type="Proteomes" id="UP000026961">
    <property type="component" value="Chromosome 7"/>
</dbReference>